<gene>
    <name evidence="1" type="ORF">LCGC14_2492500</name>
</gene>
<proteinExistence type="predicted"/>
<reference evidence="1" key="1">
    <citation type="journal article" date="2015" name="Nature">
        <title>Complex archaea that bridge the gap between prokaryotes and eukaryotes.</title>
        <authorList>
            <person name="Spang A."/>
            <person name="Saw J.H."/>
            <person name="Jorgensen S.L."/>
            <person name="Zaremba-Niedzwiedzka K."/>
            <person name="Martijn J."/>
            <person name="Lind A.E."/>
            <person name="van Eijk R."/>
            <person name="Schleper C."/>
            <person name="Guy L."/>
            <person name="Ettema T.J."/>
        </authorList>
    </citation>
    <scope>NUCLEOTIDE SEQUENCE</scope>
</reference>
<accession>A0A0F9DY53</accession>
<protein>
    <submittedName>
        <fullName evidence="1">Uncharacterized protein</fullName>
    </submittedName>
</protein>
<feature type="non-terminal residue" evidence="1">
    <location>
        <position position="1"/>
    </location>
</feature>
<name>A0A0F9DY53_9ZZZZ</name>
<sequence>GIFLAGVLVRMAMAELDDDDEFAFWTGRILLTQFARIDQDLTYYVSPDGIFQVNKNVLPLMSTIAGTAKLFNDAKDFMVDPAARGLDQYEKISRNLPMFGQLTRIYDPSNRIVFD</sequence>
<organism evidence="1">
    <name type="scientific">marine sediment metagenome</name>
    <dbReference type="NCBI Taxonomy" id="412755"/>
    <lineage>
        <taxon>unclassified sequences</taxon>
        <taxon>metagenomes</taxon>
        <taxon>ecological metagenomes</taxon>
    </lineage>
</organism>
<dbReference type="AlphaFoldDB" id="A0A0F9DY53"/>
<comment type="caution">
    <text evidence="1">The sequence shown here is derived from an EMBL/GenBank/DDBJ whole genome shotgun (WGS) entry which is preliminary data.</text>
</comment>
<dbReference type="EMBL" id="LAZR01039543">
    <property type="protein sequence ID" value="KKL16743.1"/>
    <property type="molecule type" value="Genomic_DNA"/>
</dbReference>
<evidence type="ECO:0000313" key="1">
    <source>
        <dbReference type="EMBL" id="KKL16743.1"/>
    </source>
</evidence>